<reference evidence="8 9" key="1">
    <citation type="submission" date="2018-11" db="EMBL/GenBank/DDBJ databases">
        <title>Genome sequence and assembly of Colletotrichum spinosum.</title>
        <authorList>
            <person name="Gan P."/>
            <person name="Shirasu K."/>
        </authorList>
    </citation>
    <scope>NUCLEOTIDE SEQUENCE [LARGE SCALE GENOMIC DNA]</scope>
    <source>
        <strain evidence="8 9">CBS 515.97</strain>
    </source>
</reference>
<dbReference type="InterPro" id="IPR027417">
    <property type="entry name" value="P-loop_NTPase"/>
</dbReference>
<dbReference type="PRINTS" id="PR00380">
    <property type="entry name" value="KINESINHEAVY"/>
</dbReference>
<evidence type="ECO:0000256" key="2">
    <source>
        <dbReference type="ARBA" id="ARBA00022801"/>
    </source>
</evidence>
<comment type="similarity">
    <text evidence="4">Belongs to the TRAFAC class myosin-kinesin ATPase superfamily. Kinesin family.</text>
</comment>
<evidence type="ECO:0000256" key="1">
    <source>
        <dbReference type="ARBA" id="ARBA00022741"/>
    </source>
</evidence>
<dbReference type="Proteomes" id="UP000295083">
    <property type="component" value="Unassembled WGS sequence"/>
</dbReference>
<feature type="region of interest" description="Disordered" evidence="5">
    <location>
        <begin position="1740"/>
        <end position="2137"/>
    </location>
</feature>
<dbReference type="EMBL" id="QAPG01000070">
    <property type="protein sequence ID" value="TDZ33179.1"/>
    <property type="molecule type" value="Genomic_DNA"/>
</dbReference>
<feature type="compositionally biased region" description="Basic and acidic residues" evidence="5">
    <location>
        <begin position="1837"/>
        <end position="1858"/>
    </location>
</feature>
<dbReference type="InterPro" id="IPR029018">
    <property type="entry name" value="Hex-like_dom2"/>
</dbReference>
<feature type="signal peptide" evidence="6">
    <location>
        <begin position="1"/>
        <end position="18"/>
    </location>
</feature>
<dbReference type="FunFam" id="3.40.850.10:FF:000053">
    <property type="entry name" value="Kinesin family"/>
    <property type="match status" value="1"/>
</dbReference>
<dbReference type="Pfam" id="PF15979">
    <property type="entry name" value="Glyco_hydro_115"/>
    <property type="match status" value="1"/>
</dbReference>
<gene>
    <name evidence="8" type="primary">klp6</name>
    <name evidence="8" type="ORF">C8035_v006027</name>
</gene>
<dbReference type="GO" id="GO:0003777">
    <property type="term" value="F:microtubule motor activity"/>
    <property type="evidence" value="ECO:0007669"/>
    <property type="project" value="InterPro"/>
</dbReference>
<keyword evidence="6" id="KW-0732">Signal</keyword>
<evidence type="ECO:0000256" key="5">
    <source>
        <dbReference type="SAM" id="MobiDB-lite"/>
    </source>
</evidence>
<feature type="binding site" evidence="4">
    <location>
        <begin position="1235"/>
        <end position="1242"/>
    </location>
    <ligand>
        <name>ATP</name>
        <dbReference type="ChEBI" id="CHEBI:30616"/>
    </ligand>
</feature>
<dbReference type="SUPFAM" id="SSF52540">
    <property type="entry name" value="P-loop containing nucleoside triphosphate hydrolases"/>
    <property type="match status" value="1"/>
</dbReference>
<dbReference type="GO" id="GO:0016787">
    <property type="term" value="F:hydrolase activity"/>
    <property type="evidence" value="ECO:0007669"/>
    <property type="project" value="UniProtKB-KW"/>
</dbReference>
<feature type="compositionally biased region" description="Basic and acidic residues" evidence="5">
    <location>
        <begin position="1815"/>
        <end position="1827"/>
    </location>
</feature>
<feature type="compositionally biased region" description="Low complexity" evidence="5">
    <location>
        <begin position="2037"/>
        <end position="2046"/>
    </location>
</feature>
<dbReference type="PANTHER" id="PTHR37842:SF2">
    <property type="entry name" value="GYLCOSYL HYDROLASE 115 C-TERMINAL DOMAIN-CONTAINING PROTEIN"/>
    <property type="match status" value="1"/>
</dbReference>
<feature type="compositionally biased region" description="Polar residues" evidence="5">
    <location>
        <begin position="1998"/>
        <end position="2012"/>
    </location>
</feature>
<dbReference type="PROSITE" id="PS50067">
    <property type="entry name" value="KINESIN_MOTOR_2"/>
    <property type="match status" value="1"/>
</dbReference>
<dbReference type="InterPro" id="IPR019821">
    <property type="entry name" value="Kinesin_motor_CS"/>
</dbReference>
<dbReference type="InterPro" id="IPR036961">
    <property type="entry name" value="Kinesin_motor_dom_sf"/>
</dbReference>
<evidence type="ECO:0000256" key="4">
    <source>
        <dbReference type="PROSITE-ProRule" id="PRU00283"/>
    </source>
</evidence>
<dbReference type="SMART" id="SM00129">
    <property type="entry name" value="KISc"/>
    <property type="match status" value="1"/>
</dbReference>
<dbReference type="InterPro" id="IPR001752">
    <property type="entry name" value="Kinesin_motor_dom"/>
</dbReference>
<dbReference type="InterPro" id="IPR042301">
    <property type="entry name" value="GH115_sf"/>
</dbReference>
<dbReference type="PANTHER" id="PTHR37842">
    <property type="match status" value="1"/>
</dbReference>
<feature type="compositionally biased region" description="Low complexity" evidence="5">
    <location>
        <begin position="1875"/>
        <end position="1892"/>
    </location>
</feature>
<keyword evidence="9" id="KW-1185">Reference proteome</keyword>
<dbReference type="GO" id="GO:0008017">
    <property type="term" value="F:microtubule binding"/>
    <property type="evidence" value="ECO:0007669"/>
    <property type="project" value="InterPro"/>
</dbReference>
<feature type="compositionally biased region" description="Low complexity" evidence="5">
    <location>
        <begin position="2062"/>
        <end position="2074"/>
    </location>
</feature>
<evidence type="ECO:0000313" key="9">
    <source>
        <dbReference type="Proteomes" id="UP000295083"/>
    </source>
</evidence>
<dbReference type="PROSITE" id="PS00411">
    <property type="entry name" value="KINESIN_MOTOR_1"/>
    <property type="match status" value="1"/>
</dbReference>
<protein>
    <submittedName>
        <fullName evidence="8">Kinesin-like protein 6</fullName>
    </submittedName>
</protein>
<sequence>MRPISVAALVSLTPLVSALGQQAIVSFESSSDAFQISGGDVATGQILVSGDDYWGVIRAAGDLALDFGRVTGTNYTLSNGVNGSEPALYSFEPVDVSNNTIFRVQNEQSFSGPNYTDPTPSSTVIIAGTIGHSSLIDDLVRAQKLNVSEVEGEWESFVSQLVDEPIPGCPRALVIAGSDPRGTIYGIYDVSEQIGVSPWYFWADVPSKKAQEIYVLPERKVQGSPSVKYRGFFLNDEQPGLSSWVSTRWNDTWNNAAPYNHEFYSLVGELLLRLRANYLWPTLWGSIFYVDDPLNQPLLDAYEVVLGGSHTEPLMRAQNEFRTYYQGQWAYNLNNETIDEYFRYGVQRAKPYARNSLWTMAMRGTGDTAIEGNLGVEAIVTMLEELVDNQRKIIAEGLEIEDVSTVPSLWCLYKEVQTYQEKGLHVPEDITLLWADDNWGNVRRLPLSNETDRSGGAGVYYHFDYVGDPRDYKWINTIQLEKTAEQMTLAYARNARRIWIVNVGDLKPLEIPISHFFDLAYDTEKWGGDGTQDWLNAWGTREFGRDQSSNITDILTKYGMYAARRKYELVEPNTYSVINYNEADAVLEQWAILHEQAQAVYDTLDEEYQAAFFEMILHPVLAGEILHQIQINGAKNQLYAGQKRNLANDVIDESRALLAADANLTIRWNELLDGKWQHILDQTHLGYDGYWQQPMRNTLPDMRYVQTVFASLGGEIGVGVEGSNASVQGDDKWHTNSANDLATPPLDPYGAITRYFEVFTRGTKGCDWTASPWQPWVKLSQYNGTVGGDNGTDTRVYVSIDWENAPAAPNATQVYINITTPCRGLERYAGQGQRVIIPFVNRVVPSNFTEGFVESDGHVSIEGPHYQSLIAGRGSNGSNATVATNARYHVFENYGRTLGGVGLYPPDLEKLELGQGPALEYGMYLFTNTSKANVTLYISPAANYLGDGNPLEYGISLFPTGDDEPTPKRVQPVGKTEGQNMPDGWGYAVGDAVWGLTGNYTTTSFNVTQEGAYTLRIWALLPNIVVQKIVVDLGGVRKSYLGPPESFLLGRDEQGVYNQTTFTSTPGIVGGYENQNATRLEEAGRNANAGVGDGSTTSDTMGVDPGASSITVAVRVRPFTIREAAQLVRNDEGTMFLGDGSLAAAPTPKLNTRGIRPVIKVVDEHCLVFDPPEDNPMQRFSRSVVPNGRKVKDQTFMFDRIFDENVTQNDVYEGTTKPLLDSVLDGYNATVFAYGATGCGKTHTITGTSQHPGIIFLTMQELFEKIQERSQDKTTEITLSYLEIYNETIRDLLVPGGSKQGLMLREDSNQAVSVAGLTSHHPKDVQEVMDMIVQGNEWRTVSPTEANATSSRSHAVLQINVAQKDRSASVNEPHTMATLSIIDLAGSERASATKNRGERLLEGANINKSLLALGSCINALCDPRKRNHVPYRNSKLTRLLKFSLGGNCKTVMIVCVSPSSVHFDETQNTLRYANRAKNIQTKVTRNVFNVNRHVKDFLVKIDEQMALINELKAQQKDAEKIFFAKFRKQSEKRDSIAREGIQRIRVAYEHSASERQDKIHSMKKLRAFERRIGLLSAWIASFDTICDARGDEDSMPPALVAIRKTAQGILVELEHSRQHIHQKLEKTSWERAIDTALHHSLKQLPGSDADGPEVDSLTREAELLKANFGREANREVLEMDKAGDAAVVQVLLTAQFDILASLADTLAMNEDEAVTHAKQIINRLLEAGFAAASHVVKPDGGRIPLEKFSPSKRGTPKRKKAPVSHIAPISQPSFAPPAEPVVQPHASPLKSSPRRKKAGAPRSPRKGVSFTPVKKKAEPKRAVRWRDDESEQGTLADYEKTPKKFDRSPEHTSPEKSLRMPTLPSYLLPTDDDTTTNSIDISTASINTSDSSPTLELPETTSIPMAKPNRFQAGFLSKGARVSSIGGGSPSGAAPTAPTMSMPLGSSPMSDNGNRPSPLRALDVHRSSNLSPPAFRSRIARASPPPRTSLSGLVDENNPPSHTASGSDSESPSIDPRKIRSALQNMKKARGDHRRISSVSGTVSSSAKRHSSFNSNVSGHRASLSHSGPLASSSNGISRHRRASAERRLSPPISCSPPDVRGDRAFTPGQARRMHLGGSLRTEGGSPQSRIASSDFKTRRITIGSLVSNGKIEKAPRANTAGWR</sequence>
<dbReference type="GO" id="GO:0007018">
    <property type="term" value="P:microtubule-based movement"/>
    <property type="evidence" value="ECO:0007669"/>
    <property type="project" value="InterPro"/>
</dbReference>
<dbReference type="CDD" id="cd01370">
    <property type="entry name" value="KISc_KIP3_like"/>
    <property type="match status" value="1"/>
</dbReference>
<feature type="domain" description="Kinesin motor" evidence="7">
    <location>
        <begin position="1109"/>
        <end position="1479"/>
    </location>
</feature>
<organism evidence="8 9">
    <name type="scientific">Colletotrichum spinosum</name>
    <dbReference type="NCBI Taxonomy" id="1347390"/>
    <lineage>
        <taxon>Eukaryota</taxon>
        <taxon>Fungi</taxon>
        <taxon>Dikarya</taxon>
        <taxon>Ascomycota</taxon>
        <taxon>Pezizomycotina</taxon>
        <taxon>Sordariomycetes</taxon>
        <taxon>Hypocreomycetidae</taxon>
        <taxon>Glomerellales</taxon>
        <taxon>Glomerellaceae</taxon>
        <taxon>Colletotrichum</taxon>
        <taxon>Colletotrichum orbiculare species complex</taxon>
    </lineage>
</organism>
<keyword evidence="1 4" id="KW-0547">Nucleotide-binding</keyword>
<feature type="compositionally biased region" description="Basic residues" evidence="5">
    <location>
        <begin position="1792"/>
        <end position="1805"/>
    </location>
</feature>
<dbReference type="GO" id="GO:0005524">
    <property type="term" value="F:ATP binding"/>
    <property type="evidence" value="ECO:0007669"/>
    <property type="project" value="UniProtKB-UniRule"/>
</dbReference>
<proteinExistence type="inferred from homology"/>
<dbReference type="Gene3D" id="3.40.850.10">
    <property type="entry name" value="Kinesin motor domain"/>
    <property type="match status" value="1"/>
</dbReference>
<dbReference type="InterPro" id="IPR031924">
    <property type="entry name" value="GH115"/>
</dbReference>
<dbReference type="Pfam" id="PF17829">
    <property type="entry name" value="GH115_C"/>
    <property type="match status" value="1"/>
</dbReference>
<keyword evidence="2" id="KW-0378">Hydrolase</keyword>
<keyword evidence="4" id="KW-0505">Motor protein</keyword>
<dbReference type="Gene3D" id="1.20.58.2150">
    <property type="match status" value="1"/>
</dbReference>
<dbReference type="Gene3D" id="2.60.120.1620">
    <property type="match status" value="1"/>
</dbReference>
<feature type="chain" id="PRO_5020440390" evidence="6">
    <location>
        <begin position="19"/>
        <end position="2164"/>
    </location>
</feature>
<dbReference type="Gene3D" id="3.30.379.10">
    <property type="entry name" value="Chitobiase/beta-hexosaminidase domain 2-like"/>
    <property type="match status" value="1"/>
</dbReference>
<feature type="compositionally biased region" description="Low complexity" evidence="5">
    <location>
        <begin position="1971"/>
        <end position="1982"/>
    </location>
</feature>
<dbReference type="InterPro" id="IPR041437">
    <property type="entry name" value="GH115_C"/>
</dbReference>
<dbReference type="Pfam" id="PF00225">
    <property type="entry name" value="Kinesin"/>
    <property type="match status" value="1"/>
</dbReference>
<name>A0A4V3HRV0_9PEZI</name>
<evidence type="ECO:0000256" key="6">
    <source>
        <dbReference type="SAM" id="SignalP"/>
    </source>
</evidence>
<evidence type="ECO:0000259" key="7">
    <source>
        <dbReference type="PROSITE" id="PS50067"/>
    </source>
</evidence>
<evidence type="ECO:0000256" key="3">
    <source>
        <dbReference type="ARBA" id="ARBA00022840"/>
    </source>
</evidence>
<accession>A0A4V3HRV0</accession>
<keyword evidence="3 4" id="KW-0067">ATP-binding</keyword>
<dbReference type="Gene3D" id="3.20.20.520">
    <property type="entry name" value="Glycosyl hydrolase family 115"/>
    <property type="match status" value="1"/>
</dbReference>
<comment type="caution">
    <text evidence="8">The sequence shown here is derived from an EMBL/GenBank/DDBJ whole genome shotgun (WGS) entry which is preliminary data.</text>
</comment>
<evidence type="ECO:0000313" key="8">
    <source>
        <dbReference type="EMBL" id="TDZ33179.1"/>
    </source>
</evidence>